<reference evidence="6" key="1">
    <citation type="journal article" date="2020" name="Stud. Mycol.">
        <title>101 Dothideomycetes genomes: a test case for predicting lifestyles and emergence of pathogens.</title>
        <authorList>
            <person name="Haridas S."/>
            <person name="Albert R."/>
            <person name="Binder M."/>
            <person name="Bloem J."/>
            <person name="Labutti K."/>
            <person name="Salamov A."/>
            <person name="Andreopoulos B."/>
            <person name="Baker S."/>
            <person name="Barry K."/>
            <person name="Bills G."/>
            <person name="Bluhm B."/>
            <person name="Cannon C."/>
            <person name="Castanera R."/>
            <person name="Culley D."/>
            <person name="Daum C."/>
            <person name="Ezra D."/>
            <person name="Gonzalez J."/>
            <person name="Henrissat B."/>
            <person name="Kuo A."/>
            <person name="Liang C."/>
            <person name="Lipzen A."/>
            <person name="Lutzoni F."/>
            <person name="Magnuson J."/>
            <person name="Mondo S."/>
            <person name="Nolan M."/>
            <person name="Ohm R."/>
            <person name="Pangilinan J."/>
            <person name="Park H.-J."/>
            <person name="Ramirez L."/>
            <person name="Alfaro M."/>
            <person name="Sun H."/>
            <person name="Tritt A."/>
            <person name="Yoshinaga Y."/>
            <person name="Zwiers L.-H."/>
            <person name="Turgeon B."/>
            <person name="Goodwin S."/>
            <person name="Spatafora J."/>
            <person name="Crous P."/>
            <person name="Grigoriev I."/>
        </authorList>
    </citation>
    <scope>NUCLEOTIDE SEQUENCE</scope>
    <source>
        <strain evidence="6">CBS 279.74</strain>
    </source>
</reference>
<proteinExistence type="inferred from homology"/>
<dbReference type="InterPro" id="IPR012334">
    <property type="entry name" value="Pectin_lyas_fold"/>
</dbReference>
<evidence type="ECO:0000313" key="6">
    <source>
        <dbReference type="EMBL" id="KAF2702945.1"/>
    </source>
</evidence>
<evidence type="ECO:0000256" key="3">
    <source>
        <dbReference type="ARBA" id="ARBA00023239"/>
    </source>
</evidence>
<evidence type="ECO:0000256" key="2">
    <source>
        <dbReference type="ARBA" id="ARBA00022729"/>
    </source>
</evidence>
<evidence type="ECO:0000256" key="4">
    <source>
        <dbReference type="RuleBase" id="RU361173"/>
    </source>
</evidence>
<dbReference type="Pfam" id="PF00544">
    <property type="entry name" value="Pectate_lyase_4"/>
    <property type="match status" value="1"/>
</dbReference>
<dbReference type="AlphaFoldDB" id="A0A6G1JRS6"/>
<dbReference type="EMBL" id="MU005791">
    <property type="protein sequence ID" value="KAF2702945.1"/>
    <property type="molecule type" value="Genomic_DNA"/>
</dbReference>
<keyword evidence="4" id="KW-0119">Carbohydrate metabolism</keyword>
<keyword evidence="3 4" id="KW-0456">Lyase</keyword>
<keyword evidence="7" id="KW-1185">Reference proteome</keyword>
<protein>
    <submittedName>
        <fullName evidence="6">Polysaccharide lyase family 1 protein</fullName>
    </submittedName>
</protein>
<comment type="subcellular location">
    <subcellularLocation>
        <location evidence="4">Secreted</location>
    </subcellularLocation>
</comment>
<evidence type="ECO:0000313" key="7">
    <source>
        <dbReference type="Proteomes" id="UP000799428"/>
    </source>
</evidence>
<keyword evidence="2" id="KW-0732">Signal</keyword>
<dbReference type="GO" id="GO:0005576">
    <property type="term" value="C:extracellular region"/>
    <property type="evidence" value="ECO:0007669"/>
    <property type="project" value="UniProtKB-SubCell"/>
</dbReference>
<feature type="domain" description="Pectate lyase" evidence="5">
    <location>
        <begin position="196"/>
        <end position="444"/>
    </location>
</feature>
<name>A0A6G1JRS6_9PLEO</name>
<evidence type="ECO:0000259" key="5">
    <source>
        <dbReference type="SMART" id="SM00656"/>
    </source>
</evidence>
<evidence type="ECO:0000256" key="1">
    <source>
        <dbReference type="ARBA" id="ARBA00010980"/>
    </source>
</evidence>
<comment type="similarity">
    <text evidence="1 4">Belongs to the polysaccharide lyase 1 family.</text>
</comment>
<dbReference type="Gene3D" id="2.160.20.10">
    <property type="entry name" value="Single-stranded right-handed beta-helix, Pectin lyase-like"/>
    <property type="match status" value="1"/>
</dbReference>
<dbReference type="SUPFAM" id="SSF51126">
    <property type="entry name" value="Pectin lyase-like"/>
    <property type="match status" value="1"/>
</dbReference>
<keyword evidence="4" id="KW-0624">Polysaccharide degradation</keyword>
<dbReference type="GO" id="GO:0000272">
    <property type="term" value="P:polysaccharide catabolic process"/>
    <property type="evidence" value="ECO:0007669"/>
    <property type="project" value="UniProtKB-KW"/>
</dbReference>
<dbReference type="PANTHER" id="PTHR31683">
    <property type="entry name" value="PECTATE LYASE 18-RELATED"/>
    <property type="match status" value="1"/>
</dbReference>
<gene>
    <name evidence="6" type="ORF">K504DRAFT_539331</name>
</gene>
<accession>A0A6G1JRS6</accession>
<dbReference type="InterPro" id="IPR011050">
    <property type="entry name" value="Pectin_lyase_fold/virulence"/>
</dbReference>
<dbReference type="PANTHER" id="PTHR31683:SF18">
    <property type="entry name" value="PECTATE LYASE 21-RELATED"/>
    <property type="match status" value="1"/>
</dbReference>
<keyword evidence="4" id="KW-0964">Secreted</keyword>
<dbReference type="SMART" id="SM00656">
    <property type="entry name" value="Amb_all"/>
    <property type="match status" value="1"/>
</dbReference>
<dbReference type="OrthoDB" id="5348404at2759"/>
<sequence length="594" mass="65322">METHGFLPSLKHIENVTEDPGVKKQLRMGGFEAKVFMGTGIKAAYNIIMTRSDNKEQERSGIHLKYWDKICKIPPRLSCICIGFFIMRSIQMLGLLASLTSAAYNGPAPALPDRQPFGFGASVTGGGTPTNETTYLVENMMDLRTALKLTTPRTIYVKGEIKGNQVNETKSGDCQYYIDSSGVPNYNFTLYLMAMNTTYTSAVKAAAAAGEEFEGRNATDYLALLNRQNGWRGTAQNVQKSTQTIDAQGNVTLIGWDADAYLNGVGLVFNSRSNIIIRNLRISPPRDCFPAPETYPSSWNARYDAIAFVTTTNAWLDGNIIYDGPTAVAPDPFLWGWKVDRYDGLFDVEDGSDDITFSHNIVANHHKSLLWGGGEKEASRDIGKMKFTVFGNHFVNSMSRNPLMRFGTFYMVNNVFSNYNNKAPLFVSSTTNTKREVVGRGMEERADVAYTPDFGYNMGIYNMSSVLVSGNYFDQSGAYSNDTTRIFTFSDLATPDWPATFCSPADMNLGNVSSTLAAFQSPKNSFNGEDVDLLQNVQDGFKYYVSKKTDSVAGGLAVDCGAFEAQEMPRVFAGSGEVLVYVQGNAGQVGKSEL</sequence>
<dbReference type="GO" id="GO:0030570">
    <property type="term" value="F:pectate lyase activity"/>
    <property type="evidence" value="ECO:0007669"/>
    <property type="project" value="InterPro"/>
</dbReference>
<dbReference type="InterPro" id="IPR045032">
    <property type="entry name" value="PEL"/>
</dbReference>
<dbReference type="InterPro" id="IPR002022">
    <property type="entry name" value="Pec_lyase"/>
</dbReference>
<dbReference type="Proteomes" id="UP000799428">
    <property type="component" value="Unassembled WGS sequence"/>
</dbReference>
<organism evidence="6 7">
    <name type="scientific">Pleomassaria siparia CBS 279.74</name>
    <dbReference type="NCBI Taxonomy" id="1314801"/>
    <lineage>
        <taxon>Eukaryota</taxon>
        <taxon>Fungi</taxon>
        <taxon>Dikarya</taxon>
        <taxon>Ascomycota</taxon>
        <taxon>Pezizomycotina</taxon>
        <taxon>Dothideomycetes</taxon>
        <taxon>Pleosporomycetidae</taxon>
        <taxon>Pleosporales</taxon>
        <taxon>Pleomassariaceae</taxon>
        <taxon>Pleomassaria</taxon>
    </lineage>
</organism>